<protein>
    <submittedName>
        <fullName evidence="3">Adenylate cyclase</fullName>
        <ecNumber evidence="3">4.6.1.1</ecNumber>
    </submittedName>
</protein>
<dbReference type="Proteomes" id="UP000032430">
    <property type="component" value="Chromosome I"/>
</dbReference>
<sequence length="529" mass="60249">MLHSRTKLISIIIIVWILLVSLILIASESLFVSGFEKLERDLAADNANRVAHVSLSTLNYIYLQNLDNAYWDKTYDYMQNKNPNFIKDNFLKDFFIDNKINYVLIFDNDRKVVWSSGFDLINKENIPVASDTMTFFKNNGLNMLHHKKDYYSVIKRQYGASGFLQLANNNVAYFSNNYIKDSNDTKPSLGYMVFGRILTPEYLKQLSDDLGYPVSLIPLAKMEKNPEDKKILEQLTQHDVIYTEPLNNDIYLSYFLIKDFTSNPIGVIRIEQPRKVYNESKRSALDSQLILLGLSIVAMLAMSTMVYLFFRKQDLITRSFERFVPHQLIELLQKLNILEVGLGDNSKRTISVLFMDIRNFTTISETLSPQENFDFINMILKRIAPVIAENNGFIDKYIGDAVMALFPREETNADDAVKAAKMILAELTKLNREGILKTKDDVKIGIGINSGEAMLGIIGAEGRLEGTVISDMVNTASRIQTLTKTYGHEILVSEACYKAMKHPELYTIELVDKASLKGKSIKIAIYSVS</sequence>
<dbReference type="Pfam" id="PF05228">
    <property type="entry name" value="CHASE4"/>
    <property type="match status" value="1"/>
</dbReference>
<dbReference type="STRING" id="1212491.LFA_3536"/>
<accession>A0A098G8R7</accession>
<dbReference type="EMBL" id="LN614827">
    <property type="protein sequence ID" value="CEG58868.1"/>
    <property type="molecule type" value="Genomic_DNA"/>
</dbReference>
<dbReference type="PROSITE" id="PS50125">
    <property type="entry name" value="GUANYLATE_CYCLASE_2"/>
    <property type="match status" value="1"/>
</dbReference>
<dbReference type="InterPro" id="IPR050697">
    <property type="entry name" value="Adenylyl/Guanylyl_Cyclase_3/4"/>
</dbReference>
<dbReference type="GO" id="GO:0004016">
    <property type="term" value="F:adenylate cyclase activity"/>
    <property type="evidence" value="ECO:0007669"/>
    <property type="project" value="UniProtKB-EC"/>
</dbReference>
<dbReference type="GO" id="GO:0035556">
    <property type="term" value="P:intracellular signal transduction"/>
    <property type="evidence" value="ECO:0007669"/>
    <property type="project" value="InterPro"/>
</dbReference>
<dbReference type="Gene3D" id="3.30.70.1230">
    <property type="entry name" value="Nucleotide cyclase"/>
    <property type="match status" value="1"/>
</dbReference>
<dbReference type="EC" id="4.6.1.1" evidence="3"/>
<dbReference type="OrthoDB" id="9806704at2"/>
<reference evidence="4" key="1">
    <citation type="submission" date="2014-09" db="EMBL/GenBank/DDBJ databases">
        <authorList>
            <person name="Gomez-Valero L."/>
        </authorList>
    </citation>
    <scope>NUCLEOTIDE SEQUENCE [LARGE SCALE GENOMIC DNA]</scope>
    <source>
        <strain evidence="4">ATCC700992</strain>
    </source>
</reference>
<name>A0A098G8R7_9GAMM</name>
<keyword evidence="1" id="KW-0472">Membrane</keyword>
<evidence type="ECO:0000256" key="1">
    <source>
        <dbReference type="SAM" id="Phobius"/>
    </source>
</evidence>
<dbReference type="RefSeq" id="WP_052674018.1">
    <property type="nucleotide sequence ID" value="NZ_LN614827.1"/>
</dbReference>
<gene>
    <name evidence="3" type="ORF">LFA_3536</name>
</gene>
<feature type="domain" description="Guanylate cyclase" evidence="2">
    <location>
        <begin position="351"/>
        <end position="480"/>
    </location>
</feature>
<proteinExistence type="predicted"/>
<dbReference type="Pfam" id="PF00211">
    <property type="entry name" value="Guanylate_cyc"/>
    <property type="match status" value="1"/>
</dbReference>
<keyword evidence="1" id="KW-0812">Transmembrane</keyword>
<dbReference type="KEGG" id="lfa:LFA_3536"/>
<dbReference type="PANTHER" id="PTHR43081">
    <property type="entry name" value="ADENYLATE CYCLASE, TERMINAL-DIFFERENTIATION SPECIFIC-RELATED"/>
    <property type="match status" value="1"/>
</dbReference>
<dbReference type="InterPro" id="IPR001054">
    <property type="entry name" value="A/G_cyclase"/>
</dbReference>
<dbReference type="InterPro" id="IPR029787">
    <property type="entry name" value="Nucleotide_cyclase"/>
</dbReference>
<dbReference type="SUPFAM" id="SSF55073">
    <property type="entry name" value="Nucleotide cyclase"/>
    <property type="match status" value="1"/>
</dbReference>
<dbReference type="CDD" id="cd07302">
    <property type="entry name" value="CHD"/>
    <property type="match status" value="1"/>
</dbReference>
<evidence type="ECO:0000313" key="4">
    <source>
        <dbReference type="Proteomes" id="UP000032430"/>
    </source>
</evidence>
<feature type="transmembrane region" description="Helical" evidence="1">
    <location>
        <begin position="289"/>
        <end position="310"/>
    </location>
</feature>
<dbReference type="SMART" id="SM00044">
    <property type="entry name" value="CYCc"/>
    <property type="match status" value="1"/>
</dbReference>
<dbReference type="InterPro" id="IPR007892">
    <property type="entry name" value="CHASE4"/>
</dbReference>
<dbReference type="HOGENOM" id="CLU_514615_0_0_6"/>
<organism evidence="3 4">
    <name type="scientific">Legionella fallonii LLAP-10</name>
    <dbReference type="NCBI Taxonomy" id="1212491"/>
    <lineage>
        <taxon>Bacteria</taxon>
        <taxon>Pseudomonadati</taxon>
        <taxon>Pseudomonadota</taxon>
        <taxon>Gammaproteobacteria</taxon>
        <taxon>Legionellales</taxon>
        <taxon>Legionellaceae</taxon>
        <taxon>Legionella</taxon>
    </lineage>
</organism>
<evidence type="ECO:0000259" key="2">
    <source>
        <dbReference type="PROSITE" id="PS50125"/>
    </source>
</evidence>
<evidence type="ECO:0000313" key="3">
    <source>
        <dbReference type="EMBL" id="CEG58868.1"/>
    </source>
</evidence>
<keyword evidence="4" id="KW-1185">Reference proteome</keyword>
<dbReference type="AlphaFoldDB" id="A0A098G8R7"/>
<feature type="transmembrane region" description="Helical" evidence="1">
    <location>
        <begin position="7"/>
        <end position="26"/>
    </location>
</feature>
<keyword evidence="1" id="KW-1133">Transmembrane helix</keyword>
<dbReference type="PANTHER" id="PTHR43081:SF1">
    <property type="entry name" value="ADENYLATE CYCLASE, TERMINAL-DIFFERENTIATION SPECIFIC"/>
    <property type="match status" value="1"/>
</dbReference>
<dbReference type="GO" id="GO:0006171">
    <property type="term" value="P:cAMP biosynthetic process"/>
    <property type="evidence" value="ECO:0007669"/>
    <property type="project" value="TreeGrafter"/>
</dbReference>
<keyword evidence="3" id="KW-0456">Lyase</keyword>